<comment type="caution">
    <text evidence="4">The sequence shown here is derived from an EMBL/GenBank/DDBJ whole genome shotgun (WGS) entry which is preliminary data.</text>
</comment>
<evidence type="ECO:0000313" key="4">
    <source>
        <dbReference type="EMBL" id="GFZ20715.1"/>
    </source>
</evidence>
<dbReference type="PANTHER" id="PTHR35489">
    <property type="entry name" value="TITAN9"/>
    <property type="match status" value="1"/>
</dbReference>
<dbReference type="Proteomes" id="UP000585474">
    <property type="component" value="Unassembled WGS sequence"/>
</dbReference>
<accession>A0A7J0HCL0</accession>
<name>A0A7J0HCL0_9ERIC</name>
<feature type="coiled-coil region" evidence="1">
    <location>
        <begin position="189"/>
        <end position="223"/>
    </location>
</feature>
<keyword evidence="1" id="KW-0175">Coiled coil</keyword>
<keyword evidence="5" id="KW-1185">Reference proteome</keyword>
<evidence type="ECO:0000256" key="2">
    <source>
        <dbReference type="SAM" id="MobiDB-lite"/>
    </source>
</evidence>
<gene>
    <name evidence="4" type="ORF">Acr_28g0014200</name>
</gene>
<evidence type="ECO:0000259" key="3">
    <source>
        <dbReference type="Pfam" id="PF25091"/>
    </source>
</evidence>
<dbReference type="GO" id="GO:0003006">
    <property type="term" value="P:developmental process involved in reproduction"/>
    <property type="evidence" value="ECO:0007669"/>
    <property type="project" value="TreeGrafter"/>
</dbReference>
<dbReference type="OrthoDB" id="759501at2759"/>
<feature type="compositionally biased region" description="Polar residues" evidence="2">
    <location>
        <begin position="262"/>
        <end position="279"/>
    </location>
</feature>
<dbReference type="InterPro" id="IPR056708">
    <property type="entry name" value="DUF7806"/>
</dbReference>
<feature type="domain" description="DUF7806" evidence="3">
    <location>
        <begin position="353"/>
        <end position="446"/>
    </location>
</feature>
<dbReference type="AlphaFoldDB" id="A0A7J0HCL0"/>
<evidence type="ECO:0000313" key="5">
    <source>
        <dbReference type="Proteomes" id="UP000585474"/>
    </source>
</evidence>
<sequence>MRRRVVGDVGRIMIVAITDGRANISLKRSTDPEAVPADAPRPSTQELRNEILEVAGKIYKAGMSLLVIDMENKFVSTGFAKEIARVAQGREYEKLQFATVKLKLESKFLLSLTFDAWEVHSEVEFRDLGFLSLVLRFFITVFPGTVSLEIRMEALYSKLYNKYAKLKTKQESESDKINREQEVKFTKYASAADEMVEHLRNENDRLKAEISNLRSEVASISKEWFISIAGKQLSEEIQRLKNLQGEGLFCNLREDHTKYREPNTSGSSQVESSMLNDSDVNVRRKRSRHYGTTADITGMPCTDDQLEHTPVRESNLSKQIVSSETGLVIDEPECCRRKIGLSGGGADITGPPNCMFQDLIECLVGMKLSTVAQTDGICISAVHQSSGYSFSLTRVNKVGRDEAELLYRVLSLGTFERLAPEWMREVMMFSMRMCPIFFQRLSRVIELHC</sequence>
<dbReference type="Pfam" id="PF25091">
    <property type="entry name" value="DUF7806"/>
    <property type="match status" value="1"/>
</dbReference>
<dbReference type="EMBL" id="BJWL01000028">
    <property type="protein sequence ID" value="GFZ20715.1"/>
    <property type="molecule type" value="Genomic_DNA"/>
</dbReference>
<reference evidence="4 5" key="1">
    <citation type="submission" date="2019-07" db="EMBL/GenBank/DDBJ databases">
        <title>De Novo Assembly of kiwifruit Actinidia rufa.</title>
        <authorList>
            <person name="Sugita-Konishi S."/>
            <person name="Sato K."/>
            <person name="Mori E."/>
            <person name="Abe Y."/>
            <person name="Kisaki G."/>
            <person name="Hamano K."/>
            <person name="Suezawa K."/>
            <person name="Otani M."/>
            <person name="Fukuda T."/>
            <person name="Manabe T."/>
            <person name="Gomi K."/>
            <person name="Tabuchi M."/>
            <person name="Akimitsu K."/>
            <person name="Kataoka I."/>
        </authorList>
    </citation>
    <scope>NUCLEOTIDE SEQUENCE [LARGE SCALE GENOMIC DNA]</scope>
    <source>
        <strain evidence="5">cv. Fuchu</strain>
    </source>
</reference>
<proteinExistence type="predicted"/>
<evidence type="ECO:0000256" key="1">
    <source>
        <dbReference type="SAM" id="Coils"/>
    </source>
</evidence>
<feature type="region of interest" description="Disordered" evidence="2">
    <location>
        <begin position="259"/>
        <end position="284"/>
    </location>
</feature>
<dbReference type="PANTHER" id="PTHR35489:SF2">
    <property type="entry name" value="TITAN9"/>
    <property type="match status" value="1"/>
</dbReference>
<protein>
    <submittedName>
        <fullName evidence="4">Similar to ALBINA 1</fullName>
    </submittedName>
</protein>
<organism evidence="4 5">
    <name type="scientific">Actinidia rufa</name>
    <dbReference type="NCBI Taxonomy" id="165716"/>
    <lineage>
        <taxon>Eukaryota</taxon>
        <taxon>Viridiplantae</taxon>
        <taxon>Streptophyta</taxon>
        <taxon>Embryophyta</taxon>
        <taxon>Tracheophyta</taxon>
        <taxon>Spermatophyta</taxon>
        <taxon>Magnoliopsida</taxon>
        <taxon>eudicotyledons</taxon>
        <taxon>Gunneridae</taxon>
        <taxon>Pentapetalae</taxon>
        <taxon>asterids</taxon>
        <taxon>Ericales</taxon>
        <taxon>Actinidiaceae</taxon>
        <taxon>Actinidia</taxon>
    </lineage>
</organism>